<comment type="similarity">
    <text evidence="1">Belongs to the sigma-70 factor family. ECF subfamily.</text>
</comment>
<dbReference type="EMBL" id="BIFT01000002">
    <property type="protein sequence ID" value="GCE29618.1"/>
    <property type="molecule type" value="Genomic_DNA"/>
</dbReference>
<gene>
    <name evidence="8" type="ORF">KDA_51020</name>
</gene>
<dbReference type="PANTHER" id="PTHR43133">
    <property type="entry name" value="RNA POLYMERASE ECF-TYPE SIGMA FACTO"/>
    <property type="match status" value="1"/>
</dbReference>
<dbReference type="InterPro" id="IPR013324">
    <property type="entry name" value="RNA_pol_sigma_r3/r4-like"/>
</dbReference>
<evidence type="ECO:0000256" key="4">
    <source>
        <dbReference type="ARBA" id="ARBA00023125"/>
    </source>
</evidence>
<comment type="caution">
    <text evidence="8">The sequence shown here is derived from an EMBL/GenBank/DDBJ whole genome shotgun (WGS) entry which is preliminary data.</text>
</comment>
<dbReference type="Proteomes" id="UP000287171">
    <property type="component" value="Unassembled WGS sequence"/>
</dbReference>
<dbReference type="SUPFAM" id="SSF88946">
    <property type="entry name" value="Sigma2 domain of RNA polymerase sigma factors"/>
    <property type="match status" value="1"/>
</dbReference>
<keyword evidence="2" id="KW-0805">Transcription regulation</keyword>
<feature type="domain" description="RNA polymerase sigma-70 region 2" evidence="6">
    <location>
        <begin position="19"/>
        <end position="84"/>
    </location>
</feature>
<dbReference type="InterPro" id="IPR014284">
    <property type="entry name" value="RNA_pol_sigma-70_dom"/>
</dbReference>
<evidence type="ECO:0000256" key="2">
    <source>
        <dbReference type="ARBA" id="ARBA00023015"/>
    </source>
</evidence>
<evidence type="ECO:0000313" key="8">
    <source>
        <dbReference type="EMBL" id="GCE29618.1"/>
    </source>
</evidence>
<dbReference type="GO" id="GO:0003677">
    <property type="term" value="F:DNA binding"/>
    <property type="evidence" value="ECO:0007669"/>
    <property type="project" value="UniProtKB-KW"/>
</dbReference>
<keyword evidence="9" id="KW-1185">Reference proteome</keyword>
<evidence type="ECO:0000259" key="6">
    <source>
        <dbReference type="Pfam" id="PF04542"/>
    </source>
</evidence>
<name>A0A402BDZ1_9CHLR</name>
<dbReference type="Pfam" id="PF08281">
    <property type="entry name" value="Sigma70_r4_2"/>
    <property type="match status" value="1"/>
</dbReference>
<dbReference type="RefSeq" id="WP_246039246.1">
    <property type="nucleotide sequence ID" value="NZ_BIFT01000002.1"/>
</dbReference>
<evidence type="ECO:0000256" key="1">
    <source>
        <dbReference type="ARBA" id="ARBA00010641"/>
    </source>
</evidence>
<dbReference type="Pfam" id="PF04542">
    <property type="entry name" value="Sigma70_r2"/>
    <property type="match status" value="1"/>
</dbReference>
<evidence type="ECO:0000313" key="9">
    <source>
        <dbReference type="Proteomes" id="UP000287171"/>
    </source>
</evidence>
<dbReference type="GO" id="GO:0000428">
    <property type="term" value="C:DNA-directed RNA polymerase complex"/>
    <property type="evidence" value="ECO:0007669"/>
    <property type="project" value="UniProtKB-KW"/>
</dbReference>
<evidence type="ECO:0000256" key="3">
    <source>
        <dbReference type="ARBA" id="ARBA00023082"/>
    </source>
</evidence>
<keyword evidence="4" id="KW-0238">DNA-binding</keyword>
<evidence type="ECO:0000259" key="7">
    <source>
        <dbReference type="Pfam" id="PF08281"/>
    </source>
</evidence>
<evidence type="ECO:0000256" key="5">
    <source>
        <dbReference type="ARBA" id="ARBA00023163"/>
    </source>
</evidence>
<dbReference type="InterPro" id="IPR013249">
    <property type="entry name" value="RNA_pol_sigma70_r4_t2"/>
</dbReference>
<dbReference type="InterPro" id="IPR039425">
    <property type="entry name" value="RNA_pol_sigma-70-like"/>
</dbReference>
<dbReference type="Gene3D" id="1.10.10.10">
    <property type="entry name" value="Winged helix-like DNA-binding domain superfamily/Winged helix DNA-binding domain"/>
    <property type="match status" value="1"/>
</dbReference>
<dbReference type="GO" id="GO:0006352">
    <property type="term" value="P:DNA-templated transcription initiation"/>
    <property type="evidence" value="ECO:0007669"/>
    <property type="project" value="InterPro"/>
</dbReference>
<dbReference type="PANTHER" id="PTHR43133:SF8">
    <property type="entry name" value="RNA POLYMERASE SIGMA FACTOR HI_1459-RELATED"/>
    <property type="match status" value="1"/>
</dbReference>
<dbReference type="InterPro" id="IPR007627">
    <property type="entry name" value="RNA_pol_sigma70_r2"/>
</dbReference>
<reference evidence="9" key="1">
    <citation type="submission" date="2018-12" db="EMBL/GenBank/DDBJ databases">
        <title>Tengunoibacter tsumagoiensis gen. nov., sp. nov., Dictyobacter kobayashii sp. nov., D. alpinus sp. nov., and D. joshuensis sp. nov. and description of Dictyobacteraceae fam. nov. within the order Ktedonobacterales isolated from Tengu-no-mugimeshi.</title>
        <authorList>
            <person name="Wang C.M."/>
            <person name="Zheng Y."/>
            <person name="Sakai Y."/>
            <person name="Toyoda A."/>
            <person name="Minakuchi Y."/>
            <person name="Abe K."/>
            <person name="Yokota A."/>
            <person name="Yabe S."/>
        </authorList>
    </citation>
    <scope>NUCLEOTIDE SEQUENCE [LARGE SCALE GENOMIC DNA]</scope>
    <source>
        <strain evidence="9">Uno16</strain>
    </source>
</reference>
<protein>
    <submittedName>
        <fullName evidence="8">DNA-directed RNA polymerase sigma-70 factor</fullName>
    </submittedName>
</protein>
<sequence>MQQSLDLKRMEKTPGVAILYQRYAPGILTYLRLHVSSREDAEDLLVDTFLAGCESQSFQALPEERQRLWLWRVARNKVADYYRSPSQRTMVNVDELADALYADEDQMPELLAERGEEYLRLRSQVQQLPWLQQQILRLRFVNNLNSMEIARLVGKSDAAVRMMLLRTLNLLRSAYSEK</sequence>
<dbReference type="InterPro" id="IPR013325">
    <property type="entry name" value="RNA_pol_sigma_r2"/>
</dbReference>
<dbReference type="AlphaFoldDB" id="A0A402BDZ1"/>
<keyword evidence="8" id="KW-0240">DNA-directed RNA polymerase</keyword>
<dbReference type="NCBIfam" id="TIGR02937">
    <property type="entry name" value="sigma70-ECF"/>
    <property type="match status" value="1"/>
</dbReference>
<dbReference type="Gene3D" id="1.10.1740.10">
    <property type="match status" value="1"/>
</dbReference>
<dbReference type="GO" id="GO:0016987">
    <property type="term" value="F:sigma factor activity"/>
    <property type="evidence" value="ECO:0007669"/>
    <property type="project" value="UniProtKB-KW"/>
</dbReference>
<proteinExistence type="inferred from homology"/>
<organism evidence="8 9">
    <name type="scientific">Dictyobacter alpinus</name>
    <dbReference type="NCBI Taxonomy" id="2014873"/>
    <lineage>
        <taxon>Bacteria</taxon>
        <taxon>Bacillati</taxon>
        <taxon>Chloroflexota</taxon>
        <taxon>Ktedonobacteria</taxon>
        <taxon>Ktedonobacterales</taxon>
        <taxon>Dictyobacteraceae</taxon>
        <taxon>Dictyobacter</taxon>
    </lineage>
</organism>
<accession>A0A402BDZ1</accession>
<dbReference type="InterPro" id="IPR036388">
    <property type="entry name" value="WH-like_DNA-bd_sf"/>
</dbReference>
<feature type="domain" description="RNA polymerase sigma factor 70 region 4 type 2" evidence="7">
    <location>
        <begin position="119"/>
        <end position="168"/>
    </location>
</feature>
<dbReference type="SUPFAM" id="SSF88659">
    <property type="entry name" value="Sigma3 and sigma4 domains of RNA polymerase sigma factors"/>
    <property type="match status" value="1"/>
</dbReference>
<keyword evidence="3" id="KW-0731">Sigma factor</keyword>
<keyword evidence="5" id="KW-0804">Transcription</keyword>